<organism evidence="1 2">
    <name type="scientific">Liparis tanakae</name>
    <name type="common">Tanaka's snailfish</name>
    <dbReference type="NCBI Taxonomy" id="230148"/>
    <lineage>
        <taxon>Eukaryota</taxon>
        <taxon>Metazoa</taxon>
        <taxon>Chordata</taxon>
        <taxon>Craniata</taxon>
        <taxon>Vertebrata</taxon>
        <taxon>Euteleostomi</taxon>
        <taxon>Actinopterygii</taxon>
        <taxon>Neopterygii</taxon>
        <taxon>Teleostei</taxon>
        <taxon>Neoteleostei</taxon>
        <taxon>Acanthomorphata</taxon>
        <taxon>Eupercaria</taxon>
        <taxon>Perciformes</taxon>
        <taxon>Cottioidei</taxon>
        <taxon>Cottales</taxon>
        <taxon>Liparidae</taxon>
        <taxon>Liparis</taxon>
    </lineage>
</organism>
<sequence length="114" mass="12340">MQNTCAHLDGRGSASCGLHLKRAARVLTFRRDLVSFCTTPSRQIRHNLRMSRIFSGSDSASSPRWRRDACDGGLPGGKARLKCGGVLVLATLSKKVKSATYFPEADRETTGGNS</sequence>
<dbReference type="AlphaFoldDB" id="A0A4Z2FHL4"/>
<gene>
    <name evidence="1" type="ORF">EYF80_049577</name>
</gene>
<name>A0A4Z2FHL4_9TELE</name>
<evidence type="ECO:0000313" key="1">
    <source>
        <dbReference type="EMBL" id="TNN40263.1"/>
    </source>
</evidence>
<evidence type="ECO:0000313" key="2">
    <source>
        <dbReference type="Proteomes" id="UP000314294"/>
    </source>
</evidence>
<reference evidence="1 2" key="1">
    <citation type="submission" date="2019-03" db="EMBL/GenBank/DDBJ databases">
        <title>First draft genome of Liparis tanakae, snailfish: a comprehensive survey of snailfish specific genes.</title>
        <authorList>
            <person name="Kim W."/>
            <person name="Song I."/>
            <person name="Jeong J.-H."/>
            <person name="Kim D."/>
            <person name="Kim S."/>
            <person name="Ryu S."/>
            <person name="Song J.Y."/>
            <person name="Lee S.K."/>
        </authorList>
    </citation>
    <scope>NUCLEOTIDE SEQUENCE [LARGE SCALE GENOMIC DNA]</scope>
    <source>
        <tissue evidence="1">Muscle</tissue>
    </source>
</reference>
<protein>
    <submittedName>
        <fullName evidence="1">Uncharacterized protein</fullName>
    </submittedName>
</protein>
<dbReference type="EMBL" id="SRLO01001205">
    <property type="protein sequence ID" value="TNN40263.1"/>
    <property type="molecule type" value="Genomic_DNA"/>
</dbReference>
<comment type="caution">
    <text evidence="1">The sequence shown here is derived from an EMBL/GenBank/DDBJ whole genome shotgun (WGS) entry which is preliminary data.</text>
</comment>
<dbReference type="Proteomes" id="UP000314294">
    <property type="component" value="Unassembled WGS sequence"/>
</dbReference>
<keyword evidence="2" id="KW-1185">Reference proteome</keyword>
<accession>A0A4Z2FHL4</accession>
<proteinExistence type="predicted"/>